<dbReference type="SUPFAM" id="SSF50978">
    <property type="entry name" value="WD40 repeat-like"/>
    <property type="match status" value="1"/>
</dbReference>
<comment type="subcellular location">
    <subcellularLocation>
        <location evidence="1">Cytoplasm</location>
        <location evidence="1">Cytoskeleton</location>
        <location evidence="1">Flagellum axoneme</location>
    </subcellularLocation>
    <subcellularLocation>
        <location evidence="9">Dynein axonemal particle</location>
    </subcellularLocation>
</comment>
<comment type="caution">
    <text evidence="12">The sequence shown here is derived from an EMBL/GenBank/DDBJ whole genome shotgun (WGS) entry which is preliminary data.</text>
</comment>
<evidence type="ECO:0000256" key="2">
    <source>
        <dbReference type="ARBA" id="ARBA00022490"/>
    </source>
</evidence>
<keyword evidence="5" id="KW-0282">Flagellum</keyword>
<evidence type="ECO:0000313" key="12">
    <source>
        <dbReference type="EMBL" id="CAH0101650.1"/>
    </source>
</evidence>
<organism evidence="12 13">
    <name type="scientific">Daphnia galeata</name>
    <dbReference type="NCBI Taxonomy" id="27404"/>
    <lineage>
        <taxon>Eukaryota</taxon>
        <taxon>Metazoa</taxon>
        <taxon>Ecdysozoa</taxon>
        <taxon>Arthropoda</taxon>
        <taxon>Crustacea</taxon>
        <taxon>Branchiopoda</taxon>
        <taxon>Diplostraca</taxon>
        <taxon>Cladocera</taxon>
        <taxon>Anomopoda</taxon>
        <taxon>Daphniidae</taxon>
        <taxon>Daphnia</taxon>
    </lineage>
</organism>
<evidence type="ECO:0000256" key="8">
    <source>
        <dbReference type="ARBA" id="ARBA00023273"/>
    </source>
</evidence>
<sequence>MSVKVKLTESPTIWLLKIDSDCFITESVEISAENQLELTNLNPNTNCCCKSTQTLTALQISEKEQTSPLVMNEQDSQATVWDLYGTIRNTSYSYRIIEEELEEREEGDDPSFEEKTNESTVSKLTSLGRSLSSIEIAPLWAEMVGVAWPRDPLQRVEIEEGLRFKLEWKMIWSDDNQFTRVNCVACNPQDRMLFAVAYQNLSTHKGFITCWNVQNITYPELIISTSTNPTTVKFSIDNPRLIAVGDESGMVRFISISASSGHIAENRVQNSGHKGSVLDLCWVGCKVLSSGSDGRVLMWTTVTAELALESQVIAELEPSYYHLELPRLIELTLLSQPDCLPTPAARCCVAPLKSDPDRFIIGSEDGSLHTFSFLQNYVPLTTNQRHVGALVHMERIDYEDKEYIITLGNDNMIYVETLLPGQKNQVTPLFPEPLASYFLDLKYHIIGSIINFTCNPDCPELMAILKPDSIELWKIFPAAMFLISARRMPDQACKTSRLTTVCFVAHSKVNS</sequence>
<dbReference type="OrthoDB" id="10261376at2759"/>
<evidence type="ECO:0000256" key="11">
    <source>
        <dbReference type="ARBA" id="ARBA00041557"/>
    </source>
</evidence>
<keyword evidence="6" id="KW-0969">Cilium</keyword>
<dbReference type="GO" id="GO:0045504">
    <property type="term" value="F:dynein heavy chain binding"/>
    <property type="evidence" value="ECO:0007669"/>
    <property type="project" value="TreeGrafter"/>
</dbReference>
<gene>
    <name evidence="12" type="ORF">DGAL_LOCUS3988</name>
</gene>
<dbReference type="GO" id="GO:0120293">
    <property type="term" value="C:dynein axonemal particle"/>
    <property type="evidence" value="ECO:0007669"/>
    <property type="project" value="UniProtKB-SubCell"/>
</dbReference>
<evidence type="ECO:0000256" key="6">
    <source>
        <dbReference type="ARBA" id="ARBA00023069"/>
    </source>
</evidence>
<dbReference type="GO" id="GO:0005858">
    <property type="term" value="C:axonemal dynein complex"/>
    <property type="evidence" value="ECO:0007669"/>
    <property type="project" value="TreeGrafter"/>
</dbReference>
<dbReference type="GO" id="GO:0003341">
    <property type="term" value="P:cilium movement"/>
    <property type="evidence" value="ECO:0007669"/>
    <property type="project" value="TreeGrafter"/>
</dbReference>
<keyword evidence="2" id="KW-0963">Cytoplasm</keyword>
<name>A0A8J2RKL6_9CRUS</name>
<evidence type="ECO:0000256" key="10">
    <source>
        <dbReference type="ARBA" id="ARBA00040002"/>
    </source>
</evidence>
<proteinExistence type="predicted"/>
<dbReference type="PANTHER" id="PTHR12442">
    <property type="entry name" value="DYNEIN INTERMEDIATE CHAIN"/>
    <property type="match status" value="1"/>
</dbReference>
<dbReference type="SMART" id="SM00320">
    <property type="entry name" value="WD40"/>
    <property type="match status" value="3"/>
</dbReference>
<dbReference type="PANTHER" id="PTHR12442:SF12">
    <property type="entry name" value="DYNEIN AXONEMAL INTERMEDIATE CHAIN 4"/>
    <property type="match status" value="1"/>
</dbReference>
<dbReference type="EMBL" id="CAKKLH010000063">
    <property type="protein sequence ID" value="CAH0101650.1"/>
    <property type="molecule type" value="Genomic_DNA"/>
</dbReference>
<accession>A0A8J2RKL6</accession>
<protein>
    <recommendedName>
        <fullName evidence="10">Dynein axonemal intermediate chain 4</fullName>
    </recommendedName>
    <alternativeName>
        <fullName evidence="11">WD repeat-containing protein 78</fullName>
    </alternativeName>
</protein>
<keyword evidence="8" id="KW-0966">Cell projection</keyword>
<evidence type="ECO:0000256" key="5">
    <source>
        <dbReference type="ARBA" id="ARBA00022846"/>
    </source>
</evidence>
<dbReference type="GO" id="GO:0045503">
    <property type="term" value="F:dynein light chain binding"/>
    <property type="evidence" value="ECO:0007669"/>
    <property type="project" value="TreeGrafter"/>
</dbReference>
<evidence type="ECO:0000256" key="9">
    <source>
        <dbReference type="ARBA" id="ARBA00024190"/>
    </source>
</evidence>
<dbReference type="Proteomes" id="UP000789390">
    <property type="component" value="Unassembled WGS sequence"/>
</dbReference>
<evidence type="ECO:0000256" key="7">
    <source>
        <dbReference type="ARBA" id="ARBA00023212"/>
    </source>
</evidence>
<evidence type="ECO:0000313" key="13">
    <source>
        <dbReference type="Proteomes" id="UP000789390"/>
    </source>
</evidence>
<dbReference type="InterPro" id="IPR015943">
    <property type="entry name" value="WD40/YVTN_repeat-like_dom_sf"/>
</dbReference>
<dbReference type="InterPro" id="IPR050687">
    <property type="entry name" value="Dynein_IC"/>
</dbReference>
<dbReference type="Gene3D" id="2.130.10.10">
    <property type="entry name" value="YVTN repeat-like/Quinoprotein amine dehydrogenase"/>
    <property type="match status" value="1"/>
</dbReference>
<dbReference type="InterPro" id="IPR036322">
    <property type="entry name" value="WD40_repeat_dom_sf"/>
</dbReference>
<keyword evidence="4" id="KW-0677">Repeat</keyword>
<evidence type="ECO:0000256" key="4">
    <source>
        <dbReference type="ARBA" id="ARBA00022737"/>
    </source>
</evidence>
<keyword evidence="7" id="KW-0206">Cytoskeleton</keyword>
<keyword evidence="3" id="KW-0853">WD repeat</keyword>
<reference evidence="12" key="1">
    <citation type="submission" date="2021-11" db="EMBL/GenBank/DDBJ databases">
        <authorList>
            <person name="Schell T."/>
        </authorList>
    </citation>
    <scope>NUCLEOTIDE SEQUENCE</scope>
    <source>
        <strain evidence="12">M5</strain>
    </source>
</reference>
<dbReference type="AlphaFoldDB" id="A0A8J2RKL6"/>
<keyword evidence="13" id="KW-1185">Reference proteome</keyword>
<evidence type="ECO:0000256" key="1">
    <source>
        <dbReference type="ARBA" id="ARBA00004611"/>
    </source>
</evidence>
<dbReference type="InterPro" id="IPR001680">
    <property type="entry name" value="WD40_rpt"/>
</dbReference>
<evidence type="ECO:0000256" key="3">
    <source>
        <dbReference type="ARBA" id="ARBA00022574"/>
    </source>
</evidence>